<evidence type="ECO:0000313" key="1">
    <source>
        <dbReference type="EMBL" id="KAI0064071.1"/>
    </source>
</evidence>
<keyword evidence="2" id="KW-1185">Reference proteome</keyword>
<comment type="caution">
    <text evidence="1">The sequence shown here is derived from an EMBL/GenBank/DDBJ whole genome shotgun (WGS) entry which is preliminary data.</text>
</comment>
<organism evidence="1 2">
    <name type="scientific">Artomyces pyxidatus</name>
    <dbReference type="NCBI Taxonomy" id="48021"/>
    <lineage>
        <taxon>Eukaryota</taxon>
        <taxon>Fungi</taxon>
        <taxon>Dikarya</taxon>
        <taxon>Basidiomycota</taxon>
        <taxon>Agaricomycotina</taxon>
        <taxon>Agaricomycetes</taxon>
        <taxon>Russulales</taxon>
        <taxon>Auriscalpiaceae</taxon>
        <taxon>Artomyces</taxon>
    </lineage>
</organism>
<protein>
    <submittedName>
        <fullName evidence="1">Uncharacterized protein</fullName>
    </submittedName>
</protein>
<accession>A0ACB8T7T7</accession>
<proteinExistence type="predicted"/>
<sequence>MAATSKLALLERFQREFCPPLDSSLLAALLADIDTDSPSKQQINELRGTLVTLAAQADQQAEQDERVLNAFSEVRIDESTRSSSALEGDITSNSEAVSTSYATTASIITGSPGSDSSSVASFSSPLGFLQAAFPHIPSDRLRAAINDAGYEYDAPEDVDIVKVIEGLLTKEYLKDLEERGLDALGDDGDEPVRVAQPPWETVEGKKKKKGKGKTIALNDVRQQHHVRPGAPRHGPSTPTAPRFSSVDTWTAVSSLSTRLTSLLPSHPESFFQSFFHSPNSTTPAAAVRAALASIAGSNGMDMSAEDTATLFTMHDILCSSPEYSELNAEERDQFLSDAALGLRATKSQADQALDLVWLLRNLDADEAGEWEMGPYHRQVPRKGGIEAKGSLKATTDLSSLPLGLRPEPDPVPRTEKENQTRPPPNAWNVVPTKKPANGAHPHAAFIPAYNPLNGAKIKGYADITKGSSAALVLSGKEGQKQRRRMEELRTKRTQAIMSAGRAWQKGNAKNRGGEVALFYAEEARKIQEEVRREALGVARSRVEAGRKTSASGTTVDLHWTTVAEAIAIAKECLQEHGATPTKPLKFITGRGNHSVNNKAVLGPAVKAALLEDGWNVSTFDAGIVVRGRR</sequence>
<name>A0ACB8T7T7_9AGAM</name>
<dbReference type="EMBL" id="MU277200">
    <property type="protein sequence ID" value="KAI0064071.1"/>
    <property type="molecule type" value="Genomic_DNA"/>
</dbReference>
<reference evidence="1" key="1">
    <citation type="submission" date="2021-03" db="EMBL/GenBank/DDBJ databases">
        <authorList>
            <consortium name="DOE Joint Genome Institute"/>
            <person name="Ahrendt S."/>
            <person name="Looney B.P."/>
            <person name="Miyauchi S."/>
            <person name="Morin E."/>
            <person name="Drula E."/>
            <person name="Courty P.E."/>
            <person name="Chicoki N."/>
            <person name="Fauchery L."/>
            <person name="Kohler A."/>
            <person name="Kuo A."/>
            <person name="Labutti K."/>
            <person name="Pangilinan J."/>
            <person name="Lipzen A."/>
            <person name="Riley R."/>
            <person name="Andreopoulos W."/>
            <person name="He G."/>
            <person name="Johnson J."/>
            <person name="Barry K.W."/>
            <person name="Grigoriev I.V."/>
            <person name="Nagy L."/>
            <person name="Hibbett D."/>
            <person name="Henrissat B."/>
            <person name="Matheny P.B."/>
            <person name="Labbe J."/>
            <person name="Martin F."/>
        </authorList>
    </citation>
    <scope>NUCLEOTIDE SEQUENCE</scope>
    <source>
        <strain evidence="1">HHB10654</strain>
    </source>
</reference>
<evidence type="ECO:0000313" key="2">
    <source>
        <dbReference type="Proteomes" id="UP000814140"/>
    </source>
</evidence>
<gene>
    <name evidence="1" type="ORF">BV25DRAFT_1823576</name>
</gene>
<reference evidence="1" key="2">
    <citation type="journal article" date="2022" name="New Phytol.">
        <title>Evolutionary transition to the ectomycorrhizal habit in the genomes of a hyperdiverse lineage of mushroom-forming fungi.</title>
        <authorList>
            <person name="Looney B."/>
            <person name="Miyauchi S."/>
            <person name="Morin E."/>
            <person name="Drula E."/>
            <person name="Courty P.E."/>
            <person name="Kohler A."/>
            <person name="Kuo A."/>
            <person name="LaButti K."/>
            <person name="Pangilinan J."/>
            <person name="Lipzen A."/>
            <person name="Riley R."/>
            <person name="Andreopoulos W."/>
            <person name="He G."/>
            <person name="Johnson J."/>
            <person name="Nolan M."/>
            <person name="Tritt A."/>
            <person name="Barry K.W."/>
            <person name="Grigoriev I.V."/>
            <person name="Nagy L.G."/>
            <person name="Hibbett D."/>
            <person name="Henrissat B."/>
            <person name="Matheny P.B."/>
            <person name="Labbe J."/>
            <person name="Martin F.M."/>
        </authorList>
    </citation>
    <scope>NUCLEOTIDE SEQUENCE</scope>
    <source>
        <strain evidence="1">HHB10654</strain>
    </source>
</reference>
<dbReference type="Proteomes" id="UP000814140">
    <property type="component" value="Unassembled WGS sequence"/>
</dbReference>